<dbReference type="PANTHER" id="PTHR34308:SF1">
    <property type="entry name" value="COBALAMIN BIOSYNTHESIS PROTEIN CBIB"/>
    <property type="match status" value="1"/>
</dbReference>
<keyword evidence="6 11" id="KW-1003">Cell membrane</keyword>
<dbReference type="HOGENOM" id="CLU_054212_0_2_2"/>
<feature type="transmembrane region" description="Helical" evidence="11">
    <location>
        <begin position="154"/>
        <end position="178"/>
    </location>
</feature>
<dbReference type="PANTHER" id="PTHR34308">
    <property type="entry name" value="COBALAMIN BIOSYNTHESIS PROTEIN CBIB"/>
    <property type="match status" value="1"/>
</dbReference>
<evidence type="ECO:0000313" key="12">
    <source>
        <dbReference type="EMBL" id="AEG19407.1"/>
    </source>
</evidence>
<gene>
    <name evidence="11" type="primary">cobD</name>
    <name evidence="12" type="ordered locus">MSWAN_2405</name>
</gene>
<evidence type="ECO:0000256" key="7">
    <source>
        <dbReference type="ARBA" id="ARBA00022573"/>
    </source>
</evidence>
<keyword evidence="9 11" id="KW-1133">Transmembrane helix</keyword>
<dbReference type="GO" id="GO:0005886">
    <property type="term" value="C:plasma membrane"/>
    <property type="evidence" value="ECO:0007669"/>
    <property type="project" value="UniProtKB-SubCell"/>
</dbReference>
<dbReference type="AlphaFoldDB" id="F6D6H4"/>
<dbReference type="RefSeq" id="WP_013826906.1">
    <property type="nucleotide sequence ID" value="NC_015574.1"/>
</dbReference>
<dbReference type="InterPro" id="IPR004485">
    <property type="entry name" value="Cobalamin_biosynth_CobD/CbiB"/>
</dbReference>
<reference evidence="12 13" key="1">
    <citation type="journal article" date="2014" name="Int. J. Syst. Evol. Microbiol.">
        <title>Methanobacterium paludis sp. nov. and a novel strain of Methanobacterium lacus isolated from northern peatlands.</title>
        <authorList>
            <person name="Cadillo-Quiroz H."/>
            <person name="Brauer S.L."/>
            <person name="Goodson N."/>
            <person name="Yavitt J.B."/>
            <person name="Zinder S.H."/>
        </authorList>
    </citation>
    <scope>NUCLEOTIDE SEQUENCE [LARGE SCALE GENOMIC DNA]</scope>
    <source>
        <strain evidence="13">DSM 25820 / JCM 18151 / SWAN1</strain>
    </source>
</reference>
<name>F6D6H4_METPW</name>
<evidence type="ECO:0000256" key="11">
    <source>
        <dbReference type="HAMAP-Rule" id="MF_00024"/>
    </source>
</evidence>
<feature type="transmembrane region" description="Helical" evidence="11">
    <location>
        <begin position="48"/>
        <end position="69"/>
    </location>
</feature>
<feature type="transmembrane region" description="Helical" evidence="11">
    <location>
        <begin position="76"/>
        <end position="97"/>
    </location>
</feature>
<evidence type="ECO:0000256" key="5">
    <source>
        <dbReference type="ARBA" id="ARBA00016185"/>
    </source>
</evidence>
<dbReference type="Proteomes" id="UP000009231">
    <property type="component" value="Chromosome"/>
</dbReference>
<keyword evidence="13" id="KW-1185">Reference proteome</keyword>
<dbReference type="KEGG" id="mew:MSWAN_2405"/>
<dbReference type="EMBL" id="CP002772">
    <property type="protein sequence ID" value="AEG19407.1"/>
    <property type="molecule type" value="Genomic_DNA"/>
</dbReference>
<feature type="transmembrane region" description="Helical" evidence="11">
    <location>
        <begin position="198"/>
        <end position="220"/>
    </location>
</feature>
<comment type="pathway">
    <text evidence="3 11">Cofactor biosynthesis; adenosylcobalamin biosynthesis.</text>
</comment>
<proteinExistence type="inferred from homology"/>
<dbReference type="Pfam" id="PF03186">
    <property type="entry name" value="CobD_Cbib"/>
    <property type="match status" value="1"/>
</dbReference>
<evidence type="ECO:0000256" key="3">
    <source>
        <dbReference type="ARBA" id="ARBA00004953"/>
    </source>
</evidence>
<evidence type="ECO:0000313" key="13">
    <source>
        <dbReference type="Proteomes" id="UP000009231"/>
    </source>
</evidence>
<dbReference type="GO" id="GO:0048472">
    <property type="term" value="F:threonine-phosphate decarboxylase activity"/>
    <property type="evidence" value="ECO:0007669"/>
    <property type="project" value="InterPro"/>
</dbReference>
<dbReference type="eggNOG" id="arCOG04274">
    <property type="taxonomic scope" value="Archaea"/>
</dbReference>
<comment type="similarity">
    <text evidence="4 11">Belongs to the CobD/CbiB family.</text>
</comment>
<dbReference type="OrthoDB" id="46105at2157"/>
<accession>F6D6H4</accession>
<evidence type="ECO:0000256" key="8">
    <source>
        <dbReference type="ARBA" id="ARBA00022692"/>
    </source>
</evidence>
<dbReference type="GO" id="GO:0015420">
    <property type="term" value="F:ABC-type vitamin B12 transporter activity"/>
    <property type="evidence" value="ECO:0007669"/>
    <property type="project" value="UniProtKB-UniRule"/>
</dbReference>
<sequence length="309" mass="34105">MNILFIILVAIIIDIVFGELPSQIHPVVMMGKFIDIFKGFLTKRNSKLAGAIFTILMIVVFVTAFFLIIQLFTFNYLIYLLISAIILSTTFAIKVLLNSAEHIKNDLNQDIETARKSVSYLVSRDTSKLSNEELVSATVESLTENITDSVVSPIFYTFIFGVLGGITCRVINTLDAMVGYKNPENIKIGWFPAKLDDIMNYIPARVTGILVTLAALLLRFDWKSSYTIMMRDASKTPSPNSGYPMAAAAGALGIKLKKIGCYEIGDSINPLNPDKITEALLLTKITIILFVVLASVVFGIFLTIAELLI</sequence>
<evidence type="ECO:0000256" key="9">
    <source>
        <dbReference type="ARBA" id="ARBA00022989"/>
    </source>
</evidence>
<evidence type="ECO:0000256" key="10">
    <source>
        <dbReference type="ARBA" id="ARBA00023136"/>
    </source>
</evidence>
<evidence type="ECO:0000256" key="2">
    <source>
        <dbReference type="ARBA" id="ARBA00004651"/>
    </source>
</evidence>
<comment type="subcellular location">
    <subcellularLocation>
        <location evidence="2 11">Cell membrane</location>
        <topology evidence="2 11">Multi-pass membrane protein</topology>
    </subcellularLocation>
</comment>
<dbReference type="HAMAP" id="MF_00024">
    <property type="entry name" value="CobD_CbiB"/>
    <property type="match status" value="1"/>
</dbReference>
<dbReference type="NCBIfam" id="NF002281">
    <property type="entry name" value="PRK01209.2-5"/>
    <property type="match status" value="1"/>
</dbReference>
<dbReference type="STRING" id="868131.MSWAN_2405"/>
<feature type="transmembrane region" description="Helical" evidence="11">
    <location>
        <begin position="285"/>
        <end position="308"/>
    </location>
</feature>
<comment type="function">
    <text evidence="1 11">Converts cobyric acid to cobinamide by the addition of aminopropanol on the F carboxylic group.</text>
</comment>
<keyword evidence="7 11" id="KW-0169">Cobalamin biosynthesis</keyword>
<dbReference type="GO" id="GO:0009236">
    <property type="term" value="P:cobalamin biosynthetic process"/>
    <property type="evidence" value="ECO:0007669"/>
    <property type="project" value="UniProtKB-UniRule"/>
</dbReference>
<evidence type="ECO:0000256" key="4">
    <source>
        <dbReference type="ARBA" id="ARBA00006263"/>
    </source>
</evidence>
<evidence type="ECO:0000256" key="1">
    <source>
        <dbReference type="ARBA" id="ARBA00003384"/>
    </source>
</evidence>
<organism evidence="12 13">
    <name type="scientific">Methanobacterium paludis (strain DSM 25820 / JCM 18151 / SWAN1)</name>
    <dbReference type="NCBI Taxonomy" id="868131"/>
    <lineage>
        <taxon>Archaea</taxon>
        <taxon>Methanobacteriati</taxon>
        <taxon>Methanobacteriota</taxon>
        <taxon>Methanomada group</taxon>
        <taxon>Methanobacteria</taxon>
        <taxon>Methanobacteriales</taxon>
        <taxon>Methanobacteriaceae</taxon>
        <taxon>Methanobacterium</taxon>
    </lineage>
</organism>
<dbReference type="GeneID" id="10669935"/>
<keyword evidence="10 11" id="KW-0472">Membrane</keyword>
<keyword evidence="8 11" id="KW-0812">Transmembrane</keyword>
<protein>
    <recommendedName>
        <fullName evidence="5 11">Probable cobalamin biosynthesis protein CobD</fullName>
    </recommendedName>
</protein>
<evidence type="ECO:0000256" key="6">
    <source>
        <dbReference type="ARBA" id="ARBA00022475"/>
    </source>
</evidence>
<dbReference type="NCBIfam" id="TIGR00380">
    <property type="entry name" value="cobal_cbiB"/>
    <property type="match status" value="1"/>
</dbReference>
<dbReference type="UniPathway" id="UPA00148"/>